<proteinExistence type="predicted"/>
<dbReference type="Proteomes" id="UP001569428">
    <property type="component" value="Unassembled WGS sequence"/>
</dbReference>
<dbReference type="RefSeq" id="WP_371838673.1">
    <property type="nucleotide sequence ID" value="NZ_JBGMEK010000016.1"/>
</dbReference>
<dbReference type="Pfam" id="PF14065">
    <property type="entry name" value="Pvc16_N"/>
    <property type="match status" value="1"/>
</dbReference>
<dbReference type="InterPro" id="IPR025351">
    <property type="entry name" value="Pvc16_N"/>
</dbReference>
<protein>
    <submittedName>
        <fullName evidence="2">DUF4255 domain-containing protein</fullName>
    </submittedName>
</protein>
<feature type="domain" description="Pvc16 N-terminal" evidence="1">
    <location>
        <begin position="9"/>
        <end position="211"/>
    </location>
</feature>
<dbReference type="EMBL" id="JBGMEK010000016">
    <property type="protein sequence ID" value="MFA0811104.1"/>
    <property type="molecule type" value="Genomic_DNA"/>
</dbReference>
<evidence type="ECO:0000313" key="2">
    <source>
        <dbReference type="EMBL" id="MFA0811104.1"/>
    </source>
</evidence>
<organism evidence="2 3">
    <name type="scientific">Microbulbifer epialgicus</name>
    <dbReference type="NCBI Taxonomy" id="393907"/>
    <lineage>
        <taxon>Bacteria</taxon>
        <taxon>Pseudomonadati</taxon>
        <taxon>Pseudomonadota</taxon>
        <taxon>Gammaproteobacteria</taxon>
        <taxon>Cellvibrionales</taxon>
        <taxon>Microbulbiferaceae</taxon>
        <taxon>Microbulbifer</taxon>
    </lineage>
</organism>
<comment type="caution">
    <text evidence="2">The sequence shown here is derived from an EMBL/GenBank/DDBJ whole genome shotgun (WGS) entry which is preliminary data.</text>
</comment>
<accession>A0ABV4NZF4</accession>
<evidence type="ECO:0000313" key="3">
    <source>
        <dbReference type="Proteomes" id="UP001569428"/>
    </source>
</evidence>
<evidence type="ECO:0000259" key="1">
    <source>
        <dbReference type="Pfam" id="PF14065"/>
    </source>
</evidence>
<keyword evidence="3" id="KW-1185">Reference proteome</keyword>
<name>A0ABV4NZF4_9GAMM</name>
<sequence>MSNMLAVAAVTQLLKDLINDALINGDVSQALGSDFSVTALPPDRVVTESGVDQPTRLNLFLYRVSPNAALRNEDLPTRNRAGQIVQRPRLALDLHYILTAVSGQELHAEILIGYAMQLFHEQPILGRETIRAALDLAAIDDILPQEFDPIRASELADQIELLKITPQTLSMDDMSKLWTAFQASYRTTVAYNVSLVLIERELPTRSPLPVLSRGGLTDPVSGRDPGVLVRPDLFRNVPAITSARSADGHPVVRLAGIVDIQGFALDGGAPGTEVTVRFTEPGTGIVLEIAPLSPAAPNRLLVQLPDTAEVSPGSPAEGTVNDPATWRIGPYIVDVLVHRADGREQVSNALPLALAPASAPTVISAPPDVEISMSCSPPIRPGQTLAILAGQQMAVLASPAAPSFEASATFAGLTSGSEMAVRLRVDGIDSPVIDLTTTPPSLESVTVP</sequence>
<gene>
    <name evidence="2" type="ORF">ACCI49_09245</name>
</gene>
<reference evidence="2 3" key="1">
    <citation type="submission" date="2024-08" db="EMBL/GenBank/DDBJ databases">
        <authorList>
            <person name="Ishaq N."/>
        </authorList>
    </citation>
    <scope>NUCLEOTIDE SEQUENCE [LARGE SCALE GENOMIC DNA]</scope>
    <source>
        <strain evidence="2 3">DSM 18651</strain>
    </source>
</reference>